<reference evidence="12" key="1">
    <citation type="journal article" date="2019" name="Int. J. Syst. Evol. Microbiol.">
        <title>The Global Catalogue of Microorganisms (GCM) 10K type strain sequencing project: providing services to taxonomists for standard genome sequencing and annotation.</title>
        <authorList>
            <consortium name="The Broad Institute Genomics Platform"/>
            <consortium name="The Broad Institute Genome Sequencing Center for Infectious Disease"/>
            <person name="Wu L."/>
            <person name="Ma J."/>
        </authorList>
    </citation>
    <scope>NUCLEOTIDE SEQUENCE [LARGE SCALE GENOMIC DNA]</scope>
    <source>
        <strain evidence="12">JCM 15575</strain>
    </source>
</reference>
<comment type="caution">
    <text evidence="11">The sequence shown here is derived from an EMBL/GenBank/DDBJ whole genome shotgun (WGS) entry which is preliminary data.</text>
</comment>
<accession>A0ABP4SZF9</accession>
<dbReference type="PANTHER" id="PTHR35011:SF10">
    <property type="entry name" value="TRAP TRANSPORTER SMALL PERMEASE PROTEIN"/>
    <property type="match status" value="1"/>
</dbReference>
<evidence type="ECO:0000256" key="2">
    <source>
        <dbReference type="ARBA" id="ARBA00022448"/>
    </source>
</evidence>
<proteinExistence type="inferred from homology"/>
<dbReference type="PANTHER" id="PTHR35011">
    <property type="entry name" value="2,3-DIKETO-L-GULONATE TRAP TRANSPORTER SMALL PERMEASE PROTEIN YIAM"/>
    <property type="match status" value="1"/>
</dbReference>
<dbReference type="Proteomes" id="UP001500596">
    <property type="component" value="Unassembled WGS sequence"/>
</dbReference>
<sequence>MEYVAAIGIILMTIHVLANVFTRTVFGQPMRGTNEIVGYLWLPAIVMIGIVVSVVRGQTIEADIIYQKFPRQIRREVRLFTSALSAAVSLGFAWYGLQESIHALQIGEKAPASDVYVAPITLLPPLAFATLAVLFTIDALRAIRGRFDDEGFGLLDTSGPDLLKDANRD</sequence>
<feature type="transmembrane region" description="Helical" evidence="9">
    <location>
        <begin position="116"/>
        <end position="137"/>
    </location>
</feature>
<evidence type="ECO:0000256" key="7">
    <source>
        <dbReference type="ARBA" id="ARBA00023136"/>
    </source>
</evidence>
<protein>
    <recommendedName>
        <fullName evidence="10">Tripartite ATP-independent periplasmic transporters DctQ component domain-containing protein</fullName>
    </recommendedName>
</protein>
<feature type="transmembrane region" description="Helical" evidence="9">
    <location>
        <begin position="77"/>
        <end position="96"/>
    </location>
</feature>
<evidence type="ECO:0000313" key="12">
    <source>
        <dbReference type="Proteomes" id="UP001500596"/>
    </source>
</evidence>
<evidence type="ECO:0000256" key="9">
    <source>
        <dbReference type="SAM" id="Phobius"/>
    </source>
</evidence>
<feature type="transmembrane region" description="Helical" evidence="9">
    <location>
        <begin position="37"/>
        <end position="56"/>
    </location>
</feature>
<feature type="domain" description="Tripartite ATP-independent periplasmic transporters DctQ component" evidence="10">
    <location>
        <begin position="12"/>
        <end position="144"/>
    </location>
</feature>
<name>A0ABP4SZF9_9MICO</name>
<keyword evidence="2" id="KW-0813">Transport</keyword>
<comment type="similarity">
    <text evidence="8">Belongs to the TRAP transporter small permease family.</text>
</comment>
<gene>
    <name evidence="11" type="ORF">GCM10009807_24580</name>
</gene>
<comment type="subcellular location">
    <subcellularLocation>
        <location evidence="1">Cell inner membrane</location>
        <topology evidence="1">Multi-pass membrane protein</topology>
    </subcellularLocation>
</comment>
<evidence type="ECO:0000256" key="6">
    <source>
        <dbReference type="ARBA" id="ARBA00022989"/>
    </source>
</evidence>
<keyword evidence="6 9" id="KW-1133">Transmembrane helix</keyword>
<dbReference type="InterPro" id="IPR055348">
    <property type="entry name" value="DctQ"/>
</dbReference>
<dbReference type="EMBL" id="BAAAPK010000001">
    <property type="protein sequence ID" value="GAA1679758.1"/>
    <property type="molecule type" value="Genomic_DNA"/>
</dbReference>
<evidence type="ECO:0000256" key="1">
    <source>
        <dbReference type="ARBA" id="ARBA00004429"/>
    </source>
</evidence>
<dbReference type="InterPro" id="IPR007387">
    <property type="entry name" value="TRAP_DctQ"/>
</dbReference>
<dbReference type="Pfam" id="PF04290">
    <property type="entry name" value="DctQ"/>
    <property type="match status" value="1"/>
</dbReference>
<keyword evidence="7 9" id="KW-0472">Membrane</keyword>
<organism evidence="11 12">
    <name type="scientific">Microbacterium lacus</name>
    <dbReference type="NCBI Taxonomy" id="415217"/>
    <lineage>
        <taxon>Bacteria</taxon>
        <taxon>Bacillati</taxon>
        <taxon>Actinomycetota</taxon>
        <taxon>Actinomycetes</taxon>
        <taxon>Micrococcales</taxon>
        <taxon>Microbacteriaceae</taxon>
        <taxon>Microbacterium</taxon>
    </lineage>
</organism>
<keyword evidence="12" id="KW-1185">Reference proteome</keyword>
<keyword evidence="5 9" id="KW-0812">Transmembrane</keyword>
<keyword evidence="4" id="KW-0997">Cell inner membrane</keyword>
<evidence type="ECO:0000256" key="3">
    <source>
        <dbReference type="ARBA" id="ARBA00022475"/>
    </source>
</evidence>
<evidence type="ECO:0000259" key="10">
    <source>
        <dbReference type="Pfam" id="PF04290"/>
    </source>
</evidence>
<evidence type="ECO:0000313" key="11">
    <source>
        <dbReference type="EMBL" id="GAA1679758.1"/>
    </source>
</evidence>
<evidence type="ECO:0000256" key="8">
    <source>
        <dbReference type="ARBA" id="ARBA00038436"/>
    </source>
</evidence>
<keyword evidence="3" id="KW-1003">Cell membrane</keyword>
<evidence type="ECO:0000256" key="4">
    <source>
        <dbReference type="ARBA" id="ARBA00022519"/>
    </source>
</evidence>
<evidence type="ECO:0000256" key="5">
    <source>
        <dbReference type="ARBA" id="ARBA00022692"/>
    </source>
</evidence>